<reference evidence="2" key="1">
    <citation type="journal article" date="2014" name="Front. Microbiol.">
        <title>High frequency of phylogenetically diverse reductive dehalogenase-homologous genes in deep subseafloor sedimentary metagenomes.</title>
        <authorList>
            <person name="Kawai M."/>
            <person name="Futagami T."/>
            <person name="Toyoda A."/>
            <person name="Takaki Y."/>
            <person name="Nishi S."/>
            <person name="Hori S."/>
            <person name="Arai W."/>
            <person name="Tsubouchi T."/>
            <person name="Morono Y."/>
            <person name="Uchiyama I."/>
            <person name="Ito T."/>
            <person name="Fujiyama A."/>
            <person name="Inagaki F."/>
            <person name="Takami H."/>
        </authorList>
    </citation>
    <scope>NUCLEOTIDE SEQUENCE</scope>
    <source>
        <strain evidence="2">Expedition CK06-06</strain>
    </source>
</reference>
<proteinExistence type="predicted"/>
<comment type="caution">
    <text evidence="2">The sequence shown here is derived from an EMBL/GenBank/DDBJ whole genome shotgun (WGS) entry which is preliminary data.</text>
</comment>
<protein>
    <recommendedName>
        <fullName evidence="1">Putative Se/S carrier protein-like domain-containing protein</fullName>
    </recommendedName>
</protein>
<name>X0UIW9_9ZZZZ</name>
<dbReference type="InterPro" id="IPR021778">
    <property type="entry name" value="Se/S_carrier-like"/>
</dbReference>
<dbReference type="Pfam" id="PF11823">
    <property type="entry name" value="Se_S_carrier"/>
    <property type="match status" value="1"/>
</dbReference>
<evidence type="ECO:0000259" key="1">
    <source>
        <dbReference type="Pfam" id="PF11823"/>
    </source>
</evidence>
<gene>
    <name evidence="2" type="ORF">S01H1_29209</name>
</gene>
<sequence length="76" mass="8048">MSEYGIVLFDTTQAAIKAEKALDQAGIKTKLIPVPRHISANCGISLRFDVTLIAVVESELAAKGVPVSAVLPLEQT</sequence>
<organism evidence="2">
    <name type="scientific">marine sediment metagenome</name>
    <dbReference type="NCBI Taxonomy" id="412755"/>
    <lineage>
        <taxon>unclassified sequences</taxon>
        <taxon>metagenomes</taxon>
        <taxon>ecological metagenomes</taxon>
    </lineage>
</organism>
<feature type="domain" description="Putative Se/S carrier protein-like" evidence="1">
    <location>
        <begin position="4"/>
        <end position="70"/>
    </location>
</feature>
<dbReference type="EMBL" id="BARS01017894">
    <property type="protein sequence ID" value="GAF88440.1"/>
    <property type="molecule type" value="Genomic_DNA"/>
</dbReference>
<evidence type="ECO:0000313" key="2">
    <source>
        <dbReference type="EMBL" id="GAF88440.1"/>
    </source>
</evidence>
<accession>X0UIW9</accession>
<dbReference type="AlphaFoldDB" id="X0UIW9"/>